<evidence type="ECO:0000256" key="10">
    <source>
        <dbReference type="ARBA" id="ARBA00030750"/>
    </source>
</evidence>
<evidence type="ECO:0000256" key="4">
    <source>
        <dbReference type="ARBA" id="ARBA00022448"/>
    </source>
</evidence>
<dbReference type="InterPro" id="IPR001992">
    <property type="entry name" value="T2SS_GspF/T4SS_PilC_CS"/>
</dbReference>
<gene>
    <name evidence="14" type="primary">epsF_4</name>
    <name evidence="14" type="ORF">ETAA8_54320</name>
</gene>
<feature type="transmembrane region" description="Helical" evidence="12">
    <location>
        <begin position="372"/>
        <end position="393"/>
    </location>
</feature>
<dbReference type="Proteomes" id="UP000315017">
    <property type="component" value="Chromosome"/>
</dbReference>
<feature type="transmembrane region" description="Helical" evidence="12">
    <location>
        <begin position="219"/>
        <end position="237"/>
    </location>
</feature>
<evidence type="ECO:0000256" key="2">
    <source>
        <dbReference type="ARBA" id="ARBA00004429"/>
    </source>
</evidence>
<keyword evidence="6" id="KW-0997">Cell inner membrane</keyword>
<keyword evidence="7 11" id="KW-0812">Transmembrane</keyword>
<dbReference type="KEGG" id="aagg:ETAA8_54320"/>
<evidence type="ECO:0000256" key="1">
    <source>
        <dbReference type="ARBA" id="ARBA00002684"/>
    </source>
</evidence>
<dbReference type="GO" id="GO:0005886">
    <property type="term" value="C:plasma membrane"/>
    <property type="evidence" value="ECO:0007669"/>
    <property type="project" value="UniProtKB-SubCell"/>
</dbReference>
<dbReference type="InterPro" id="IPR018076">
    <property type="entry name" value="T2SS_GspF_dom"/>
</dbReference>
<dbReference type="InterPro" id="IPR003004">
    <property type="entry name" value="GspF/PilC"/>
</dbReference>
<dbReference type="PANTHER" id="PTHR30012:SF0">
    <property type="entry name" value="TYPE II SECRETION SYSTEM PROTEIN F-RELATED"/>
    <property type="match status" value="1"/>
</dbReference>
<evidence type="ECO:0000259" key="13">
    <source>
        <dbReference type="Pfam" id="PF00482"/>
    </source>
</evidence>
<dbReference type="Gene3D" id="1.20.81.30">
    <property type="entry name" value="Type II secretion system (T2SS), domain F"/>
    <property type="match status" value="2"/>
</dbReference>
<feature type="transmembrane region" description="Helical" evidence="12">
    <location>
        <begin position="165"/>
        <end position="188"/>
    </location>
</feature>
<dbReference type="GO" id="GO:0015628">
    <property type="term" value="P:protein secretion by the type II secretion system"/>
    <property type="evidence" value="ECO:0007669"/>
    <property type="project" value="TreeGrafter"/>
</dbReference>
<evidence type="ECO:0000256" key="12">
    <source>
        <dbReference type="SAM" id="Phobius"/>
    </source>
</evidence>
<keyword evidence="8 12" id="KW-1133">Transmembrane helix</keyword>
<keyword evidence="5" id="KW-1003">Cell membrane</keyword>
<evidence type="ECO:0000256" key="8">
    <source>
        <dbReference type="ARBA" id="ARBA00022989"/>
    </source>
</evidence>
<accession>A0A517YJB4</accession>
<feature type="domain" description="Type II secretion system protein GspF" evidence="13">
    <location>
        <begin position="270"/>
        <end position="391"/>
    </location>
</feature>
<name>A0A517YJB4_9BACT</name>
<proteinExistence type="inferred from homology"/>
<organism evidence="14 15">
    <name type="scientific">Anatilimnocola aggregata</name>
    <dbReference type="NCBI Taxonomy" id="2528021"/>
    <lineage>
        <taxon>Bacteria</taxon>
        <taxon>Pseudomonadati</taxon>
        <taxon>Planctomycetota</taxon>
        <taxon>Planctomycetia</taxon>
        <taxon>Pirellulales</taxon>
        <taxon>Pirellulaceae</taxon>
        <taxon>Anatilimnocola</taxon>
    </lineage>
</organism>
<dbReference type="EMBL" id="CP036274">
    <property type="protein sequence ID" value="QDU30312.1"/>
    <property type="molecule type" value="Genomic_DNA"/>
</dbReference>
<dbReference type="FunFam" id="1.20.81.30:FF:000001">
    <property type="entry name" value="Type II secretion system protein F"/>
    <property type="match status" value="2"/>
</dbReference>
<comment type="subcellular location">
    <subcellularLocation>
        <location evidence="2">Cell inner membrane</location>
        <topology evidence="2">Multi-pass membrane protein</topology>
    </subcellularLocation>
    <subcellularLocation>
        <location evidence="11">Cell membrane</location>
        <topology evidence="11">Multi-pass membrane protein</topology>
    </subcellularLocation>
</comment>
<dbReference type="PROSITE" id="PS00874">
    <property type="entry name" value="T2SP_F"/>
    <property type="match status" value="1"/>
</dbReference>
<reference evidence="14 15" key="1">
    <citation type="submission" date="2019-02" db="EMBL/GenBank/DDBJ databases">
        <title>Deep-cultivation of Planctomycetes and their phenomic and genomic characterization uncovers novel biology.</title>
        <authorList>
            <person name="Wiegand S."/>
            <person name="Jogler M."/>
            <person name="Boedeker C."/>
            <person name="Pinto D."/>
            <person name="Vollmers J."/>
            <person name="Rivas-Marin E."/>
            <person name="Kohn T."/>
            <person name="Peeters S.H."/>
            <person name="Heuer A."/>
            <person name="Rast P."/>
            <person name="Oberbeckmann S."/>
            <person name="Bunk B."/>
            <person name="Jeske O."/>
            <person name="Meyerdierks A."/>
            <person name="Storesund J.E."/>
            <person name="Kallscheuer N."/>
            <person name="Luecker S."/>
            <person name="Lage O.M."/>
            <person name="Pohl T."/>
            <person name="Merkel B.J."/>
            <person name="Hornburger P."/>
            <person name="Mueller R.-W."/>
            <person name="Bruemmer F."/>
            <person name="Labrenz M."/>
            <person name="Spormann A.M."/>
            <person name="Op den Camp H."/>
            <person name="Overmann J."/>
            <person name="Amann R."/>
            <person name="Jetten M.S.M."/>
            <person name="Mascher T."/>
            <person name="Medema M.H."/>
            <person name="Devos D.P."/>
            <person name="Kaster A.-K."/>
            <person name="Ovreas L."/>
            <person name="Rohde M."/>
            <person name="Galperin M.Y."/>
            <person name="Jogler C."/>
        </authorList>
    </citation>
    <scope>NUCLEOTIDE SEQUENCE [LARGE SCALE GENOMIC DNA]</scope>
    <source>
        <strain evidence="14 15">ETA_A8</strain>
    </source>
</reference>
<comment type="function">
    <text evidence="1">Component of the type II secretion system inner membrane complex required for the energy-dependent secretion of extracellular factors such as proteases and toxins from the periplasm.</text>
</comment>
<evidence type="ECO:0000256" key="6">
    <source>
        <dbReference type="ARBA" id="ARBA00022519"/>
    </source>
</evidence>
<evidence type="ECO:0000256" key="7">
    <source>
        <dbReference type="ARBA" id="ARBA00022692"/>
    </source>
</evidence>
<dbReference type="RefSeq" id="WP_145095559.1">
    <property type="nucleotide sequence ID" value="NZ_CP036274.1"/>
</dbReference>
<feature type="domain" description="Type II secretion system protein GspF" evidence="13">
    <location>
        <begin position="68"/>
        <end position="189"/>
    </location>
</feature>
<dbReference type="PANTHER" id="PTHR30012">
    <property type="entry name" value="GENERAL SECRETION PATHWAY PROTEIN"/>
    <property type="match status" value="1"/>
</dbReference>
<evidence type="ECO:0000313" key="15">
    <source>
        <dbReference type="Proteomes" id="UP000315017"/>
    </source>
</evidence>
<keyword evidence="4 11" id="KW-0813">Transport</keyword>
<protein>
    <recommendedName>
        <fullName evidence="10">General secretion pathway protein F</fullName>
    </recommendedName>
</protein>
<dbReference type="OrthoDB" id="9805682at2"/>
<evidence type="ECO:0000256" key="5">
    <source>
        <dbReference type="ARBA" id="ARBA00022475"/>
    </source>
</evidence>
<evidence type="ECO:0000313" key="14">
    <source>
        <dbReference type="EMBL" id="QDU30312.1"/>
    </source>
</evidence>
<comment type="similarity">
    <text evidence="3 11">Belongs to the GSP F family.</text>
</comment>
<evidence type="ECO:0000256" key="3">
    <source>
        <dbReference type="ARBA" id="ARBA00005745"/>
    </source>
</evidence>
<dbReference type="InterPro" id="IPR042094">
    <property type="entry name" value="T2SS_GspF_sf"/>
</dbReference>
<keyword evidence="9 12" id="KW-0472">Membrane</keyword>
<evidence type="ECO:0000256" key="11">
    <source>
        <dbReference type="RuleBase" id="RU003923"/>
    </source>
</evidence>
<keyword evidence="15" id="KW-1185">Reference proteome</keyword>
<dbReference type="Pfam" id="PF00482">
    <property type="entry name" value="T2SSF"/>
    <property type="match status" value="2"/>
</dbReference>
<sequence length="401" mass="43698">MTAITFEFVARDPLGATQDGTISAASREEALQKLRRDGLQVVELEEEEVSVGLLPSRVSKNDIVYVTGQLAVMVDTGITLSVALESIAKQEQNTTLKAVLLDLKTQVEGGEDFSAALSKHTKHFDRTYIALIRASEKTGTLAEMLESISLYMRNQLDTAQKVRGALAYPTVMLVLATGVTIFLLTYVLPKFEPLFTRKGIKLPVMTTVLMTTSDVMLDYWWAWLIGVVVAVVTFFVGRKTPTGRAIMDWLAINTPIIGPLVRKVILSRSVRTLGTMVESGVSMLDALRLAGEVSANVYYEKAWNHAIDQVTEGKSICDSLHGNKLFPGPLVQMIAAGEDTGKLDHVLRKVSLHYDKEVETAIKSATTMLEPLMITVMGVVVGGIAMGLLLPIFSLSRAPAG</sequence>
<dbReference type="AlphaFoldDB" id="A0A517YJB4"/>
<dbReference type="PRINTS" id="PR00812">
    <property type="entry name" value="BCTERIALGSPF"/>
</dbReference>
<evidence type="ECO:0000256" key="9">
    <source>
        <dbReference type="ARBA" id="ARBA00023136"/>
    </source>
</evidence>